<dbReference type="Proteomes" id="UP000887579">
    <property type="component" value="Unplaced"/>
</dbReference>
<accession>A0AC34FS26</accession>
<name>A0AC34FS26_9BILA</name>
<proteinExistence type="predicted"/>
<dbReference type="WBParaSite" id="ES5_v2.g20074.t1">
    <property type="protein sequence ID" value="ES5_v2.g20074.t1"/>
    <property type="gene ID" value="ES5_v2.g20074"/>
</dbReference>
<sequence>MICCAEESAFVTYYPMEAHSFCNRRLEEELDNDFITAGPGGFLKHTTSTPILPSSPSRAIRTNTTNSSTIDNWRQVGFSTPAASNATTTSVAITTTTNHTPMSANAAKKRKKKKKAPLTVLAPMEESDDEQQQENGPGGDIDAVGEREMSPPS</sequence>
<evidence type="ECO:0000313" key="2">
    <source>
        <dbReference type="WBParaSite" id="ES5_v2.g20074.t1"/>
    </source>
</evidence>
<protein>
    <submittedName>
        <fullName evidence="2">Uncharacterized protein</fullName>
    </submittedName>
</protein>
<reference evidence="2" key="1">
    <citation type="submission" date="2022-11" db="UniProtKB">
        <authorList>
            <consortium name="WormBaseParasite"/>
        </authorList>
    </citation>
    <scope>IDENTIFICATION</scope>
</reference>
<evidence type="ECO:0000313" key="1">
    <source>
        <dbReference type="Proteomes" id="UP000887579"/>
    </source>
</evidence>
<organism evidence="1 2">
    <name type="scientific">Panagrolaimus sp. ES5</name>
    <dbReference type="NCBI Taxonomy" id="591445"/>
    <lineage>
        <taxon>Eukaryota</taxon>
        <taxon>Metazoa</taxon>
        <taxon>Ecdysozoa</taxon>
        <taxon>Nematoda</taxon>
        <taxon>Chromadorea</taxon>
        <taxon>Rhabditida</taxon>
        <taxon>Tylenchina</taxon>
        <taxon>Panagrolaimomorpha</taxon>
        <taxon>Panagrolaimoidea</taxon>
        <taxon>Panagrolaimidae</taxon>
        <taxon>Panagrolaimus</taxon>
    </lineage>
</organism>